<dbReference type="InterPro" id="IPR036179">
    <property type="entry name" value="Ig-like_dom_sf"/>
</dbReference>
<dbReference type="InterPro" id="IPR013783">
    <property type="entry name" value="Ig-like_fold"/>
</dbReference>
<dbReference type="InterPro" id="IPR003599">
    <property type="entry name" value="Ig_sub"/>
</dbReference>
<dbReference type="STRING" id="56216.A0A1A6GQY7"/>
<dbReference type="EMBL" id="LZPO01077191">
    <property type="protein sequence ID" value="OBS67772.1"/>
    <property type="molecule type" value="Genomic_DNA"/>
</dbReference>
<dbReference type="Proteomes" id="UP000092124">
    <property type="component" value="Unassembled WGS sequence"/>
</dbReference>
<evidence type="ECO:0000259" key="1">
    <source>
        <dbReference type="SMART" id="SM00409"/>
    </source>
</evidence>
<dbReference type="OrthoDB" id="9630952at2759"/>
<name>A0A1A6GQY7_NEOLE</name>
<organism evidence="2 3">
    <name type="scientific">Neotoma lepida</name>
    <name type="common">Desert woodrat</name>
    <dbReference type="NCBI Taxonomy" id="56216"/>
    <lineage>
        <taxon>Eukaryota</taxon>
        <taxon>Metazoa</taxon>
        <taxon>Chordata</taxon>
        <taxon>Craniata</taxon>
        <taxon>Vertebrata</taxon>
        <taxon>Euteleostomi</taxon>
        <taxon>Mammalia</taxon>
        <taxon>Eutheria</taxon>
        <taxon>Euarchontoglires</taxon>
        <taxon>Glires</taxon>
        <taxon>Rodentia</taxon>
        <taxon>Myomorpha</taxon>
        <taxon>Muroidea</taxon>
        <taxon>Cricetidae</taxon>
        <taxon>Neotominae</taxon>
        <taxon>Neotoma</taxon>
    </lineage>
</organism>
<dbReference type="GO" id="GO:0006954">
    <property type="term" value="P:inflammatory response"/>
    <property type="evidence" value="ECO:0007669"/>
    <property type="project" value="TreeGrafter"/>
</dbReference>
<evidence type="ECO:0000313" key="3">
    <source>
        <dbReference type="Proteomes" id="UP000092124"/>
    </source>
</evidence>
<dbReference type="AlphaFoldDB" id="A0A1A6GQY7"/>
<reference evidence="2 3" key="1">
    <citation type="submission" date="2016-06" db="EMBL/GenBank/DDBJ databases">
        <title>The Draft Genome Sequence and Annotation of the Desert Woodrat Neotoma lepida.</title>
        <authorList>
            <person name="Campbell M."/>
            <person name="Oakeson K.F."/>
            <person name="Yandell M."/>
            <person name="Halpert J.R."/>
            <person name="Dearing D."/>
        </authorList>
    </citation>
    <scope>NUCLEOTIDE SEQUENCE [LARGE SCALE GENOMIC DNA]</scope>
    <source>
        <strain evidence="2">417</strain>
        <tissue evidence="2">Liver</tissue>
    </source>
</reference>
<dbReference type="SMART" id="SM00409">
    <property type="entry name" value="IG"/>
    <property type="match status" value="1"/>
</dbReference>
<dbReference type="PANTHER" id="PTHR15317">
    <property type="entry name" value="T-CELL SURFACE PROTEIN TACTILE"/>
    <property type="match status" value="1"/>
</dbReference>
<comment type="caution">
    <text evidence="2">The sequence shown here is derived from an EMBL/GenBank/DDBJ whole genome shotgun (WGS) entry which is preliminary data.</text>
</comment>
<dbReference type="PANTHER" id="PTHR15317:SF1">
    <property type="entry name" value="T-CELL SURFACE PROTEIN TACTILE"/>
    <property type="match status" value="1"/>
</dbReference>
<keyword evidence="3" id="KW-1185">Reference proteome</keyword>
<evidence type="ECO:0000313" key="2">
    <source>
        <dbReference type="EMBL" id="OBS67772.1"/>
    </source>
</evidence>
<accession>A0A1A6GQY7</accession>
<dbReference type="SUPFAM" id="SSF48726">
    <property type="entry name" value="Immunoglobulin"/>
    <property type="match status" value="1"/>
</dbReference>
<proteinExistence type="predicted"/>
<dbReference type="Gene3D" id="2.60.40.10">
    <property type="entry name" value="Immunoglobulins"/>
    <property type="match status" value="1"/>
</dbReference>
<protein>
    <recommendedName>
        <fullName evidence="1">Immunoglobulin domain-containing protein</fullName>
    </recommendedName>
</protein>
<dbReference type="InterPro" id="IPR042381">
    <property type="entry name" value="CD96"/>
</dbReference>
<dbReference type="GO" id="GO:0007160">
    <property type="term" value="P:cell-matrix adhesion"/>
    <property type="evidence" value="ECO:0007669"/>
    <property type="project" value="TreeGrafter"/>
</dbReference>
<sequence>MGRKWTYCAVYSIIQMQFFRGVWEEIFNAGEDIYAPPNSDVNLTCQTKEEDFLVQMQWSKVTDKTDLIAVYHPQYGLSCPPSHTCESQVASIETLKNVTKWTLYLRNISTTFSGKYECSFTLYPEGIQTKVYNLIVAPREYNLHKNGCP</sequence>
<feature type="domain" description="Immunoglobulin" evidence="1">
    <location>
        <begin position="30"/>
        <end position="137"/>
    </location>
</feature>
<gene>
    <name evidence="2" type="ORF">A6R68_03687</name>
</gene>